<evidence type="ECO:0000313" key="2">
    <source>
        <dbReference type="Proteomes" id="UP000265520"/>
    </source>
</evidence>
<name>A0A392VYU2_9FABA</name>
<dbReference type="AlphaFoldDB" id="A0A392VYU2"/>
<accession>A0A392VYU2</accession>
<evidence type="ECO:0000313" key="1">
    <source>
        <dbReference type="EMBL" id="MCI92141.1"/>
    </source>
</evidence>
<feature type="non-terminal residue" evidence="1">
    <location>
        <position position="69"/>
    </location>
</feature>
<organism evidence="1 2">
    <name type="scientific">Trifolium medium</name>
    <dbReference type="NCBI Taxonomy" id="97028"/>
    <lineage>
        <taxon>Eukaryota</taxon>
        <taxon>Viridiplantae</taxon>
        <taxon>Streptophyta</taxon>
        <taxon>Embryophyta</taxon>
        <taxon>Tracheophyta</taxon>
        <taxon>Spermatophyta</taxon>
        <taxon>Magnoliopsida</taxon>
        <taxon>eudicotyledons</taxon>
        <taxon>Gunneridae</taxon>
        <taxon>Pentapetalae</taxon>
        <taxon>rosids</taxon>
        <taxon>fabids</taxon>
        <taxon>Fabales</taxon>
        <taxon>Fabaceae</taxon>
        <taxon>Papilionoideae</taxon>
        <taxon>50 kb inversion clade</taxon>
        <taxon>NPAAA clade</taxon>
        <taxon>Hologalegina</taxon>
        <taxon>IRL clade</taxon>
        <taxon>Trifolieae</taxon>
        <taxon>Trifolium</taxon>
    </lineage>
</organism>
<comment type="caution">
    <text evidence="1">The sequence shown here is derived from an EMBL/GenBank/DDBJ whole genome shotgun (WGS) entry which is preliminary data.</text>
</comment>
<proteinExistence type="predicted"/>
<keyword evidence="2" id="KW-1185">Reference proteome</keyword>
<reference evidence="1 2" key="1">
    <citation type="journal article" date="2018" name="Front. Plant Sci.">
        <title>Red Clover (Trifolium pratense) and Zigzag Clover (T. medium) - A Picture of Genomic Similarities and Differences.</title>
        <authorList>
            <person name="Dluhosova J."/>
            <person name="Istvanek J."/>
            <person name="Nedelnik J."/>
            <person name="Repkova J."/>
        </authorList>
    </citation>
    <scope>NUCLEOTIDE SEQUENCE [LARGE SCALE GENOMIC DNA]</scope>
    <source>
        <strain evidence="2">cv. 10/8</strain>
        <tissue evidence="1">Leaf</tissue>
    </source>
</reference>
<feature type="non-terminal residue" evidence="1">
    <location>
        <position position="1"/>
    </location>
</feature>
<dbReference type="Proteomes" id="UP000265520">
    <property type="component" value="Unassembled WGS sequence"/>
</dbReference>
<dbReference type="EMBL" id="LXQA011292030">
    <property type="protein sequence ID" value="MCI92141.1"/>
    <property type="molecule type" value="Genomic_DNA"/>
</dbReference>
<protein>
    <submittedName>
        <fullName evidence="1">Uncharacterized protein</fullName>
    </submittedName>
</protein>
<sequence>VIQGKISGVQNDDAVTVAEIVAKDAQAIKDTVPPLAAAPADCADKASVWEKSFDPIAFVECNLIMKGDS</sequence>